<proteinExistence type="predicted"/>
<reference evidence="2" key="1">
    <citation type="journal article" date="2020" name="New Phytol.">
        <title>Comparative genomics reveals dynamic genome evolution in host specialist ectomycorrhizal fungi.</title>
        <authorList>
            <person name="Lofgren L.A."/>
            <person name="Nguyen N.H."/>
            <person name="Vilgalys R."/>
            <person name="Ruytinx J."/>
            <person name="Liao H.L."/>
            <person name="Branco S."/>
            <person name="Kuo A."/>
            <person name="LaButti K."/>
            <person name="Lipzen A."/>
            <person name="Andreopoulos W."/>
            <person name="Pangilinan J."/>
            <person name="Riley R."/>
            <person name="Hundley H."/>
            <person name="Na H."/>
            <person name="Barry K."/>
            <person name="Grigoriev I.V."/>
            <person name="Stajich J.E."/>
            <person name="Kennedy P.G."/>
        </authorList>
    </citation>
    <scope>NUCLEOTIDE SEQUENCE</scope>
    <source>
        <strain evidence="2">DOB743</strain>
    </source>
</reference>
<evidence type="ECO:0000256" key="1">
    <source>
        <dbReference type="SAM" id="MobiDB-lite"/>
    </source>
</evidence>
<name>A0A9P7A3P8_9AGAM</name>
<gene>
    <name evidence="2" type="ORF">EV702DRAFT_1193380</name>
</gene>
<comment type="caution">
    <text evidence="2">The sequence shown here is derived from an EMBL/GenBank/DDBJ whole genome shotgun (WGS) entry which is preliminary data.</text>
</comment>
<evidence type="ECO:0008006" key="4">
    <source>
        <dbReference type="Google" id="ProtNLM"/>
    </source>
</evidence>
<evidence type="ECO:0000313" key="2">
    <source>
        <dbReference type="EMBL" id="KAG1781197.1"/>
    </source>
</evidence>
<protein>
    <recommendedName>
        <fullName evidence="4">F-box domain-containing protein</fullName>
    </recommendedName>
</protein>
<dbReference type="AlphaFoldDB" id="A0A9P7A3P8"/>
<organism evidence="2 3">
    <name type="scientific">Suillus placidus</name>
    <dbReference type="NCBI Taxonomy" id="48579"/>
    <lineage>
        <taxon>Eukaryota</taxon>
        <taxon>Fungi</taxon>
        <taxon>Dikarya</taxon>
        <taxon>Basidiomycota</taxon>
        <taxon>Agaricomycotina</taxon>
        <taxon>Agaricomycetes</taxon>
        <taxon>Agaricomycetidae</taxon>
        <taxon>Boletales</taxon>
        <taxon>Suillineae</taxon>
        <taxon>Suillaceae</taxon>
        <taxon>Suillus</taxon>
    </lineage>
</organism>
<keyword evidence="3" id="KW-1185">Reference proteome</keyword>
<feature type="region of interest" description="Disordered" evidence="1">
    <location>
        <begin position="1"/>
        <end position="28"/>
    </location>
</feature>
<dbReference type="OrthoDB" id="3255541at2759"/>
<dbReference type="SUPFAM" id="SSF52047">
    <property type="entry name" value="RNI-like"/>
    <property type="match status" value="1"/>
</dbReference>
<evidence type="ECO:0000313" key="3">
    <source>
        <dbReference type="Proteomes" id="UP000714275"/>
    </source>
</evidence>
<dbReference type="Proteomes" id="UP000714275">
    <property type="component" value="Unassembled WGS sequence"/>
</dbReference>
<dbReference type="Gene3D" id="3.80.10.10">
    <property type="entry name" value="Ribonuclease Inhibitor"/>
    <property type="match status" value="1"/>
</dbReference>
<dbReference type="InterPro" id="IPR032675">
    <property type="entry name" value="LRR_dom_sf"/>
</dbReference>
<dbReference type="EMBL" id="JABBWD010000006">
    <property type="protein sequence ID" value="KAG1781197.1"/>
    <property type="molecule type" value="Genomic_DNA"/>
</dbReference>
<accession>A0A9P7A3P8</accession>
<sequence>MEAEFSVESGVGNEHEINSPQMAHSGRRCSGVPTPFKLPASTRCMTIIPELRWKIFQLVHGTPADSMGNKTLLALALTCKSFSGPALDLLWQNLEGFELLIRCLPQSLWKWEGRKLVFGRIMTFDDWSVFCKYNHRVRSFRPYCYLTVAGTEIWRALSCPPFPLPLLPNLTSLTWESWDAAANTNEVFQYIGLFVTPKLTRLSIVTRAFGPSEHSVLSFISMLCPSVSHFSFHSFAESEDTSTALQCWSHLTSVTTRRVSEAAILHLFKVPSLRVLKFYLPPTPMSVDTKKLLQRSMLCELQELTIVCSSLMLVDVFLEDLFIAPKLISFTTFGGMDSARALPALISRVSNTCAHNSLEQIQLHITDPPTDHKTSIRLAVFKPLSAFRNLRKLDFEANHHYVVRWDDSALLQMAKAWPLLEELHLNKYGHSSHGVTPNAFVSLLQHCPRLVSVAIIMNWSTIDGQDIPPEIPYQGFAHKTLSRAFFGSPRIRHPIRIAAFISAVAPGVGSIFSWNRKSRHHPNFEKYDIRWKAVQDLVKSLSTVREQGRRLMLIAGEGIDDRGIEGSHSHIGIAHSVQESESGDAVVGGGGEVYEDSGNESVCNMVRPPPAHNRYTKR</sequence>